<evidence type="ECO:0000313" key="12">
    <source>
        <dbReference type="EMBL" id="OGD23280.1"/>
    </source>
</evidence>
<organism evidence="12 13">
    <name type="scientific">Candidatus Azambacteria bacterium RBG_16_47_10</name>
    <dbReference type="NCBI Taxonomy" id="1797292"/>
    <lineage>
        <taxon>Bacteria</taxon>
        <taxon>Candidatus Azamiibacteriota</taxon>
    </lineage>
</organism>
<dbReference type="GO" id="GO:0006412">
    <property type="term" value="P:translation"/>
    <property type="evidence" value="ECO:0007669"/>
    <property type="project" value="UniProtKB-UniRule"/>
</dbReference>
<comment type="function">
    <text evidence="7">The globular domain of the protein is located near the polypeptide exit tunnel on the outside of the subunit, while an extended beta-hairpin is found that lines the wall of the exit tunnel in the center of the 70S ribosome.</text>
</comment>
<evidence type="ECO:0000256" key="4">
    <source>
        <dbReference type="ARBA" id="ARBA00022980"/>
    </source>
</evidence>
<accession>A0A1F5AY20</accession>
<dbReference type="PANTHER" id="PTHR13501">
    <property type="entry name" value="CHLOROPLAST 50S RIBOSOMAL PROTEIN L22-RELATED"/>
    <property type="match status" value="1"/>
</dbReference>
<evidence type="ECO:0000313" key="13">
    <source>
        <dbReference type="Proteomes" id="UP000176639"/>
    </source>
</evidence>
<reference evidence="12 13" key="1">
    <citation type="journal article" date="2016" name="Nat. Commun.">
        <title>Thousands of microbial genomes shed light on interconnected biogeochemical processes in an aquifer system.</title>
        <authorList>
            <person name="Anantharaman K."/>
            <person name="Brown C.T."/>
            <person name="Hug L.A."/>
            <person name="Sharon I."/>
            <person name="Castelle C.J."/>
            <person name="Probst A.J."/>
            <person name="Thomas B.C."/>
            <person name="Singh A."/>
            <person name="Wilkins M.J."/>
            <person name="Karaoz U."/>
            <person name="Brodie E.L."/>
            <person name="Williams K.H."/>
            <person name="Hubbard S.S."/>
            <person name="Banfield J.F."/>
        </authorList>
    </citation>
    <scope>NUCLEOTIDE SEQUENCE [LARGE SCALE GENOMIC DNA]</scope>
</reference>
<proteinExistence type="inferred from homology"/>
<dbReference type="CDD" id="cd00336">
    <property type="entry name" value="Ribosomal_L22"/>
    <property type="match status" value="1"/>
</dbReference>
<evidence type="ECO:0000256" key="6">
    <source>
        <dbReference type="ARBA" id="ARBA00035207"/>
    </source>
</evidence>
<comment type="similarity">
    <text evidence="1 7 8">Belongs to the universal ribosomal protein uL22 family.</text>
</comment>
<dbReference type="GO" id="GO:0022625">
    <property type="term" value="C:cytosolic large ribosomal subunit"/>
    <property type="evidence" value="ECO:0007669"/>
    <property type="project" value="TreeGrafter"/>
</dbReference>
<feature type="compositionally biased region" description="Basic and acidic residues" evidence="11">
    <location>
        <begin position="132"/>
        <end position="160"/>
    </location>
</feature>
<evidence type="ECO:0000256" key="5">
    <source>
        <dbReference type="ARBA" id="ARBA00023274"/>
    </source>
</evidence>
<comment type="subunit">
    <text evidence="7 9">Part of the 50S ribosomal subunit.</text>
</comment>
<dbReference type="NCBIfam" id="TIGR01044">
    <property type="entry name" value="rplV_bact"/>
    <property type="match status" value="1"/>
</dbReference>
<dbReference type="InterPro" id="IPR036394">
    <property type="entry name" value="Ribosomal_uL22_sf"/>
</dbReference>
<dbReference type="InterPro" id="IPR005727">
    <property type="entry name" value="Ribosomal_uL22_bac/chlpt-type"/>
</dbReference>
<evidence type="ECO:0000256" key="11">
    <source>
        <dbReference type="SAM" id="MobiDB-lite"/>
    </source>
</evidence>
<dbReference type="Gene3D" id="3.90.470.10">
    <property type="entry name" value="Ribosomal protein L22/L17"/>
    <property type="match status" value="1"/>
</dbReference>
<dbReference type="SUPFAM" id="SSF54843">
    <property type="entry name" value="Ribosomal protein L22"/>
    <property type="match status" value="1"/>
</dbReference>
<keyword evidence="2 7" id="KW-0699">rRNA-binding</keyword>
<evidence type="ECO:0000256" key="3">
    <source>
        <dbReference type="ARBA" id="ARBA00022884"/>
    </source>
</evidence>
<evidence type="ECO:0000256" key="7">
    <source>
        <dbReference type="HAMAP-Rule" id="MF_01331"/>
    </source>
</evidence>
<dbReference type="InterPro" id="IPR047867">
    <property type="entry name" value="Ribosomal_uL22_bac/org-type"/>
</dbReference>
<keyword evidence="3 7" id="KW-0694">RNA-binding</keyword>
<dbReference type="EMBL" id="MEYI01000046">
    <property type="protein sequence ID" value="OGD23280.1"/>
    <property type="molecule type" value="Genomic_DNA"/>
</dbReference>
<comment type="caution">
    <text evidence="12">The sequence shown here is derived from an EMBL/GenBank/DDBJ whole genome shotgun (WGS) entry which is preliminary data.</text>
</comment>
<sequence>MNVKAKLNNVRISPRKVRLVASLIRGMRVQEARTQLQFLMKKSSLPMVKLIDSALANAKHNYKLNPESLYVSSITVDEGPTLKRGMPRARGSVFTIRKRTSHIALTLSEKSAKNTQVPVKKGAAAKVTKEVKKKEVAVEETKEEKPKAAHTEKKSEEKKGRLTGISKRAFRTHEK</sequence>
<evidence type="ECO:0000256" key="8">
    <source>
        <dbReference type="RuleBase" id="RU004005"/>
    </source>
</evidence>
<dbReference type="PANTHER" id="PTHR13501:SF8">
    <property type="entry name" value="LARGE RIBOSOMAL SUBUNIT PROTEIN UL22M"/>
    <property type="match status" value="1"/>
</dbReference>
<dbReference type="GO" id="GO:0003735">
    <property type="term" value="F:structural constituent of ribosome"/>
    <property type="evidence" value="ECO:0007669"/>
    <property type="project" value="InterPro"/>
</dbReference>
<dbReference type="InterPro" id="IPR001063">
    <property type="entry name" value="Ribosomal_uL22"/>
</dbReference>
<evidence type="ECO:0000256" key="10">
    <source>
        <dbReference type="RuleBase" id="RU004008"/>
    </source>
</evidence>
<dbReference type="AlphaFoldDB" id="A0A1F5AY20"/>
<gene>
    <name evidence="7" type="primary">rplV</name>
    <name evidence="12" type="ORF">A2Z10_00040</name>
</gene>
<dbReference type="Proteomes" id="UP000176639">
    <property type="component" value="Unassembled WGS sequence"/>
</dbReference>
<keyword evidence="4 7" id="KW-0689">Ribosomal protein</keyword>
<dbReference type="Pfam" id="PF00237">
    <property type="entry name" value="Ribosomal_L22"/>
    <property type="match status" value="1"/>
</dbReference>
<evidence type="ECO:0000256" key="9">
    <source>
        <dbReference type="RuleBase" id="RU004006"/>
    </source>
</evidence>
<evidence type="ECO:0000256" key="1">
    <source>
        <dbReference type="ARBA" id="ARBA00009451"/>
    </source>
</evidence>
<comment type="function">
    <text evidence="7 10">This protein binds specifically to 23S rRNA; its binding is stimulated by other ribosomal proteins, e.g., L4, L17, and L20. It is important during the early stages of 50S assembly. It makes multiple contacts with different domains of the 23S rRNA in the assembled 50S subunit and ribosome.</text>
</comment>
<keyword evidence="5 7" id="KW-0687">Ribonucleoprotein</keyword>
<dbReference type="HAMAP" id="MF_01331_B">
    <property type="entry name" value="Ribosomal_uL22_B"/>
    <property type="match status" value="1"/>
</dbReference>
<feature type="region of interest" description="Disordered" evidence="11">
    <location>
        <begin position="132"/>
        <end position="175"/>
    </location>
</feature>
<protein>
    <recommendedName>
        <fullName evidence="6 7">Large ribosomal subunit protein uL22</fullName>
    </recommendedName>
</protein>
<name>A0A1F5AY20_9BACT</name>
<evidence type="ECO:0000256" key="2">
    <source>
        <dbReference type="ARBA" id="ARBA00022730"/>
    </source>
</evidence>
<dbReference type="GO" id="GO:0019843">
    <property type="term" value="F:rRNA binding"/>
    <property type="evidence" value="ECO:0007669"/>
    <property type="project" value="UniProtKB-UniRule"/>
</dbReference>